<evidence type="ECO:0000256" key="1">
    <source>
        <dbReference type="SAM" id="MobiDB-lite"/>
    </source>
</evidence>
<feature type="compositionally biased region" description="Polar residues" evidence="1">
    <location>
        <begin position="11"/>
        <end position="24"/>
    </location>
</feature>
<name>A0A232EDN5_9HYME</name>
<protein>
    <submittedName>
        <fullName evidence="2">Uncharacterized protein</fullName>
    </submittedName>
</protein>
<gene>
    <name evidence="2" type="ORF">TSAR_001493</name>
</gene>
<reference evidence="2 3" key="1">
    <citation type="journal article" date="2017" name="Curr. Biol.">
        <title>The Evolution of Venom by Co-option of Single-Copy Genes.</title>
        <authorList>
            <person name="Martinson E.O."/>
            <person name="Mrinalini"/>
            <person name="Kelkar Y.D."/>
            <person name="Chang C.H."/>
            <person name="Werren J.H."/>
        </authorList>
    </citation>
    <scope>NUCLEOTIDE SEQUENCE [LARGE SCALE GENOMIC DNA]</scope>
    <source>
        <strain evidence="2 3">Alberta</strain>
        <tissue evidence="2">Whole body</tissue>
    </source>
</reference>
<dbReference type="EMBL" id="NNAY01006087">
    <property type="protein sequence ID" value="OXU16461.1"/>
    <property type="molecule type" value="Genomic_DNA"/>
</dbReference>
<comment type="caution">
    <text evidence="2">The sequence shown here is derived from an EMBL/GenBank/DDBJ whole genome shotgun (WGS) entry which is preliminary data.</text>
</comment>
<dbReference type="AlphaFoldDB" id="A0A232EDN5"/>
<keyword evidence="3" id="KW-1185">Reference proteome</keyword>
<feature type="compositionally biased region" description="Basic and acidic residues" evidence="1">
    <location>
        <begin position="25"/>
        <end position="52"/>
    </location>
</feature>
<dbReference type="Proteomes" id="UP000215335">
    <property type="component" value="Unassembled WGS sequence"/>
</dbReference>
<evidence type="ECO:0000313" key="2">
    <source>
        <dbReference type="EMBL" id="OXU16461.1"/>
    </source>
</evidence>
<sequence length="153" mass="17332">MFPLRRPVASASPTRTGAHPTTSSEKSKRDGTIASEKSERPASAEREKREKAKFGNVTNTIAAYGKKGSNIKRELVTRELYQQLYQQQERKRLRRLHPGRSPEASGQVVEEISNFSQQKKRNILLQILRGLEGVSPETRELVIRSIYGGRLED</sequence>
<proteinExistence type="predicted"/>
<evidence type="ECO:0000313" key="3">
    <source>
        <dbReference type="Proteomes" id="UP000215335"/>
    </source>
</evidence>
<accession>A0A232EDN5</accession>
<feature type="region of interest" description="Disordered" evidence="1">
    <location>
        <begin position="1"/>
        <end position="52"/>
    </location>
</feature>
<organism evidence="2 3">
    <name type="scientific">Trichomalopsis sarcophagae</name>
    <dbReference type="NCBI Taxonomy" id="543379"/>
    <lineage>
        <taxon>Eukaryota</taxon>
        <taxon>Metazoa</taxon>
        <taxon>Ecdysozoa</taxon>
        <taxon>Arthropoda</taxon>
        <taxon>Hexapoda</taxon>
        <taxon>Insecta</taxon>
        <taxon>Pterygota</taxon>
        <taxon>Neoptera</taxon>
        <taxon>Endopterygota</taxon>
        <taxon>Hymenoptera</taxon>
        <taxon>Apocrita</taxon>
        <taxon>Proctotrupomorpha</taxon>
        <taxon>Chalcidoidea</taxon>
        <taxon>Pteromalidae</taxon>
        <taxon>Pteromalinae</taxon>
        <taxon>Trichomalopsis</taxon>
    </lineage>
</organism>